<dbReference type="PROSITE" id="PS00141">
    <property type="entry name" value="ASP_PROTEASE"/>
    <property type="match status" value="1"/>
</dbReference>
<dbReference type="SUPFAM" id="SSF56672">
    <property type="entry name" value="DNA/RNA polymerases"/>
    <property type="match status" value="1"/>
</dbReference>
<feature type="domain" description="Chromo" evidence="9">
    <location>
        <begin position="1174"/>
        <end position="1229"/>
    </location>
</feature>
<dbReference type="Gene3D" id="1.10.340.70">
    <property type="match status" value="1"/>
</dbReference>
<dbReference type="Pfam" id="PF00078">
    <property type="entry name" value="RVT_1"/>
    <property type="match status" value="1"/>
</dbReference>
<dbReference type="OrthoDB" id="16365at2759"/>
<dbReference type="SUPFAM" id="SSF54160">
    <property type="entry name" value="Chromo domain-like"/>
    <property type="match status" value="1"/>
</dbReference>
<evidence type="ECO:0000259" key="9">
    <source>
        <dbReference type="PROSITE" id="PS50013"/>
    </source>
</evidence>
<dbReference type="InParanoid" id="F0ZLK1"/>
<dbReference type="GO" id="GO:0015074">
    <property type="term" value="P:DNA integration"/>
    <property type="evidence" value="ECO:0007669"/>
    <property type="project" value="InterPro"/>
</dbReference>
<feature type="compositionally biased region" description="Low complexity" evidence="8">
    <location>
        <begin position="1240"/>
        <end position="1251"/>
    </location>
</feature>
<protein>
    <recommendedName>
        <fullName evidence="1">RNA-directed DNA polymerase</fullName>
        <ecNumber evidence="1">2.7.7.49</ecNumber>
    </recommendedName>
</protein>
<keyword evidence="3" id="KW-0548">Nucleotidyltransferase</keyword>
<accession>F0ZLK1</accession>
<dbReference type="STRING" id="5786.F0ZLK1"/>
<dbReference type="SUPFAM" id="SSF53098">
    <property type="entry name" value="Ribonuclease H-like"/>
    <property type="match status" value="1"/>
</dbReference>
<keyword evidence="4" id="KW-0540">Nuclease</keyword>
<keyword evidence="13" id="KW-1185">Reference proteome</keyword>
<feature type="non-terminal residue" evidence="12">
    <location>
        <position position="1299"/>
    </location>
</feature>
<dbReference type="PANTHER" id="PTHR37984:SF5">
    <property type="entry name" value="PROTEIN NYNRIN-LIKE"/>
    <property type="match status" value="1"/>
</dbReference>
<evidence type="ECO:0000256" key="4">
    <source>
        <dbReference type="ARBA" id="ARBA00022722"/>
    </source>
</evidence>
<dbReference type="InterPro" id="IPR041588">
    <property type="entry name" value="Integrase_H2C2"/>
</dbReference>
<evidence type="ECO:0000256" key="6">
    <source>
        <dbReference type="ARBA" id="ARBA00022801"/>
    </source>
</evidence>
<dbReference type="OMA" id="INEESTW"/>
<evidence type="ECO:0000256" key="5">
    <source>
        <dbReference type="ARBA" id="ARBA00022759"/>
    </source>
</evidence>
<dbReference type="InterPro" id="IPR043502">
    <property type="entry name" value="DNA/RNA_pol_sf"/>
</dbReference>
<feature type="domain" description="Integrase catalytic" evidence="11">
    <location>
        <begin position="865"/>
        <end position="1034"/>
    </location>
</feature>
<dbReference type="InterPro" id="IPR041373">
    <property type="entry name" value="RT_RNaseH"/>
</dbReference>
<feature type="compositionally biased region" description="Basic residues" evidence="8">
    <location>
        <begin position="1252"/>
        <end position="1269"/>
    </location>
</feature>
<dbReference type="SUPFAM" id="SSF50630">
    <property type="entry name" value="Acid proteases"/>
    <property type="match status" value="1"/>
</dbReference>
<dbReference type="GO" id="GO:0006508">
    <property type="term" value="P:proteolysis"/>
    <property type="evidence" value="ECO:0007669"/>
    <property type="project" value="InterPro"/>
</dbReference>
<dbReference type="InterPro" id="IPR021109">
    <property type="entry name" value="Peptidase_aspartic_dom_sf"/>
</dbReference>
<proteinExistence type="predicted"/>
<dbReference type="EC" id="2.7.7.49" evidence="1"/>
<dbReference type="Pfam" id="PF08284">
    <property type="entry name" value="RVP_2"/>
    <property type="match status" value="1"/>
</dbReference>
<dbReference type="InterPro" id="IPR043128">
    <property type="entry name" value="Rev_trsase/Diguanyl_cyclase"/>
</dbReference>
<evidence type="ECO:0000259" key="10">
    <source>
        <dbReference type="PROSITE" id="PS50878"/>
    </source>
</evidence>
<dbReference type="InterPro" id="IPR036397">
    <property type="entry name" value="RNaseH_sf"/>
</dbReference>
<dbReference type="GO" id="GO:0003676">
    <property type="term" value="F:nucleic acid binding"/>
    <property type="evidence" value="ECO:0007669"/>
    <property type="project" value="InterPro"/>
</dbReference>
<dbReference type="Proteomes" id="UP000001064">
    <property type="component" value="Unassembled WGS sequence"/>
</dbReference>
<dbReference type="PROSITE" id="PS50994">
    <property type="entry name" value="INTEGRASE"/>
    <property type="match status" value="1"/>
</dbReference>
<evidence type="ECO:0000256" key="2">
    <source>
        <dbReference type="ARBA" id="ARBA00022679"/>
    </source>
</evidence>
<name>F0ZLK1_DICPU</name>
<dbReference type="Gene3D" id="3.10.10.10">
    <property type="entry name" value="HIV Type 1 Reverse Transcriptase, subunit A, domain 1"/>
    <property type="match status" value="1"/>
</dbReference>
<reference evidence="13" key="1">
    <citation type="journal article" date="2011" name="Genome Biol.">
        <title>Comparative genomics of the social amoebae Dictyostelium discoideum and Dictyostelium purpureum.</title>
        <authorList>
            <consortium name="US DOE Joint Genome Institute (JGI-PGF)"/>
            <person name="Sucgang R."/>
            <person name="Kuo A."/>
            <person name="Tian X."/>
            <person name="Salerno W."/>
            <person name="Parikh A."/>
            <person name="Feasley C.L."/>
            <person name="Dalin E."/>
            <person name="Tu H."/>
            <person name="Huang E."/>
            <person name="Barry K."/>
            <person name="Lindquist E."/>
            <person name="Shapiro H."/>
            <person name="Bruce D."/>
            <person name="Schmutz J."/>
            <person name="Salamov A."/>
            <person name="Fey P."/>
            <person name="Gaudet P."/>
            <person name="Anjard C."/>
            <person name="Babu M.M."/>
            <person name="Basu S."/>
            <person name="Bushmanova Y."/>
            <person name="van der Wel H."/>
            <person name="Katoh-Kurasawa M."/>
            <person name="Dinh C."/>
            <person name="Coutinho P.M."/>
            <person name="Saito T."/>
            <person name="Elias M."/>
            <person name="Schaap P."/>
            <person name="Kay R.R."/>
            <person name="Henrissat B."/>
            <person name="Eichinger L."/>
            <person name="Rivero F."/>
            <person name="Putnam N.H."/>
            <person name="West C.M."/>
            <person name="Loomis W.F."/>
            <person name="Chisholm R.L."/>
            <person name="Shaulsky G."/>
            <person name="Strassmann J.E."/>
            <person name="Queller D.C."/>
            <person name="Kuspa A."/>
            <person name="Grigoriev I.V."/>
        </authorList>
    </citation>
    <scope>NUCLEOTIDE SEQUENCE [LARGE SCALE GENOMIC DNA]</scope>
    <source>
        <strain evidence="13">QSDP1</strain>
    </source>
</reference>
<gene>
    <name evidence="12" type="ORF">DICPUDRAFT_15082</name>
</gene>
<dbReference type="InterPro" id="IPR050951">
    <property type="entry name" value="Retrovirus_Pol_polyprotein"/>
</dbReference>
<dbReference type="InterPro" id="IPR001969">
    <property type="entry name" value="Aspartic_peptidase_AS"/>
</dbReference>
<dbReference type="CDD" id="cd09274">
    <property type="entry name" value="RNase_HI_RT_Ty3"/>
    <property type="match status" value="1"/>
</dbReference>
<evidence type="ECO:0000313" key="12">
    <source>
        <dbReference type="EMBL" id="EGC35166.1"/>
    </source>
</evidence>
<dbReference type="GO" id="GO:0004190">
    <property type="term" value="F:aspartic-type endopeptidase activity"/>
    <property type="evidence" value="ECO:0007669"/>
    <property type="project" value="InterPro"/>
</dbReference>
<dbReference type="GO" id="GO:0003964">
    <property type="term" value="F:RNA-directed DNA polymerase activity"/>
    <property type="evidence" value="ECO:0007669"/>
    <property type="project" value="UniProtKB-KW"/>
</dbReference>
<dbReference type="InterPro" id="IPR023780">
    <property type="entry name" value="Chromo_domain"/>
</dbReference>
<evidence type="ECO:0000256" key="3">
    <source>
        <dbReference type="ARBA" id="ARBA00022695"/>
    </source>
</evidence>
<dbReference type="InterPro" id="IPR012337">
    <property type="entry name" value="RNaseH-like_sf"/>
</dbReference>
<dbReference type="Gene3D" id="3.30.420.10">
    <property type="entry name" value="Ribonuclease H-like superfamily/Ribonuclease H"/>
    <property type="match status" value="1"/>
</dbReference>
<evidence type="ECO:0000256" key="1">
    <source>
        <dbReference type="ARBA" id="ARBA00012493"/>
    </source>
</evidence>
<dbReference type="PROSITE" id="PS50878">
    <property type="entry name" value="RT_POL"/>
    <property type="match status" value="1"/>
</dbReference>
<dbReference type="GeneID" id="10501722"/>
<dbReference type="RefSeq" id="XP_003288304.1">
    <property type="nucleotide sequence ID" value="XM_003288256.1"/>
</dbReference>
<dbReference type="Gene3D" id="2.40.50.40">
    <property type="match status" value="1"/>
</dbReference>
<dbReference type="VEuPathDB" id="AmoebaDB:DICPUDRAFT_15082"/>
<keyword evidence="5" id="KW-0255">Endonuclease</keyword>
<dbReference type="GO" id="GO:0004519">
    <property type="term" value="F:endonuclease activity"/>
    <property type="evidence" value="ECO:0007669"/>
    <property type="project" value="UniProtKB-KW"/>
</dbReference>
<dbReference type="Pfam" id="PF00385">
    <property type="entry name" value="Chromo"/>
    <property type="match status" value="1"/>
</dbReference>
<keyword evidence="7" id="KW-0695">RNA-directed DNA polymerase</keyword>
<dbReference type="InterPro" id="IPR016197">
    <property type="entry name" value="Chromo-like_dom_sf"/>
</dbReference>
<evidence type="ECO:0000256" key="8">
    <source>
        <dbReference type="SAM" id="MobiDB-lite"/>
    </source>
</evidence>
<dbReference type="Gene3D" id="3.10.20.370">
    <property type="match status" value="1"/>
</dbReference>
<dbReference type="Pfam" id="PF17921">
    <property type="entry name" value="Integrase_H2C2"/>
    <property type="match status" value="1"/>
</dbReference>
<dbReference type="InterPro" id="IPR001584">
    <property type="entry name" value="Integrase_cat-core"/>
</dbReference>
<feature type="domain" description="Reverse transcriptase" evidence="10">
    <location>
        <begin position="324"/>
        <end position="501"/>
    </location>
</feature>
<keyword evidence="6" id="KW-0378">Hydrolase</keyword>
<evidence type="ECO:0000256" key="7">
    <source>
        <dbReference type="ARBA" id="ARBA00022918"/>
    </source>
</evidence>
<organism evidence="12 13">
    <name type="scientific">Dictyostelium purpureum</name>
    <name type="common">Slime mold</name>
    <dbReference type="NCBI Taxonomy" id="5786"/>
    <lineage>
        <taxon>Eukaryota</taxon>
        <taxon>Amoebozoa</taxon>
        <taxon>Evosea</taxon>
        <taxon>Eumycetozoa</taxon>
        <taxon>Dictyostelia</taxon>
        <taxon>Dictyosteliales</taxon>
        <taxon>Dictyosteliaceae</taxon>
        <taxon>Dictyostelium</taxon>
    </lineage>
</organism>
<dbReference type="eggNOG" id="KOG0017">
    <property type="taxonomic scope" value="Eukaryota"/>
</dbReference>
<dbReference type="KEGG" id="dpp:DICPUDRAFT_15082"/>
<dbReference type="SMART" id="SM00298">
    <property type="entry name" value="CHROMO"/>
    <property type="match status" value="1"/>
</dbReference>
<keyword evidence="2" id="KW-0808">Transferase</keyword>
<dbReference type="PANTHER" id="PTHR37984">
    <property type="entry name" value="PROTEIN CBG26694"/>
    <property type="match status" value="1"/>
</dbReference>
<dbReference type="CDD" id="cd01647">
    <property type="entry name" value="RT_LTR"/>
    <property type="match status" value="1"/>
</dbReference>
<feature type="non-terminal residue" evidence="12">
    <location>
        <position position="1"/>
    </location>
</feature>
<sequence length="1299" mass="150798">TNNLDINPLKNIFNQLNDNKFDFNDIKTENDEDEQIFEVLLNTSKPVIKMIKNTNINSSKYILLPTLNGVMIEDKDNMNKPRLIINPKFCKSPSKVIIDTGSSVSLINRKHLSSNMKDNIQNLKTKIKFPLLNVEETISQTINIRIDDRNYNFIITDLDIIDILIGNDILFENSIIDQEKKIIKIDCRNHRINYEKSSQFNCFINVANCKKVENPKFNDDDDIIEQITEIVENLPSTICDIISKQEPTEDEIQVIRDYIFETFDDVVVEKLPEMTEMLNASRRSNTIHSIEIKPGHNIEPTKKLIYYSSDDQKKAVEEMVVKFMELGIIEKSKSNYSSPIMLLKKRDSWRVVHDYRQLNKVTVRDDHPFAPADSLLGQCKDSKIFSKFDMLMGFYQIAMNPEHKHYTAFTTHIGKFHYKRMPQGLVNSPSTFARMMIEIFGKIKSLLQYFDDLMVHTKPNYKKHIIEVIRVLLYCRKYLIYISKEKSEIFKTQIDFLGFQIGKDGISPRAAKVRTISELPNPRNSKEAEAALGLFGFFRRVIEKYAEKTIHLSAEAKGKGNTKLSEDAIKEFINLKNEFNGDNIIALPIEQDNKPVDIEKLKESSTLLIVSDMNNLNNGSYHLYCDASDRALSGVLYQIQGNSFKPIWFHSRKFSDTQKRYSIGDREFLAIIDSLKKFQYLLLGKKVTIYSDHQNLTYIINKSNDKPFTKRQDGYMKYIKEFEYELKHISGKQNGIADFLSRKYDNFQWDEPFLNKIKEEQDSSEWLKEMKNNPNMCIQEINGICYLVEDGNKKLIITEKDTIDTILNEYHDSKYSGHHAVDITYNNIRNDYYFKQMFTIIKRYIKSCAICQLNINRKDNGLLQSLEIPFEVWRDISIDFLSLPKTPYTFSGFIVEVDQVCVIVCRLSKMVHIVPCSKTITAEQTADLLLNHVFRLHGYPRTIVSDRDPRFLSEIWTLWAKTMDSKLKMTVAYRAQGDGQTERMNREIIRMLRKIAEQYGESWAGLIPLVEFALNSASNKSTKMSPFQVVYGFNPPTPVNHFNTLTKNRIPMSNIKKIVRDNILDAQVASQKYYNKKRGGLIFVVGEKVLVKRKYFKTSDSTDLISHKLESKNCGPFKIIEINGNNVTLDTGYPKRNNVFNMDQLVKLYEDEDWLRDEISMPDPEEMEDGEEEYEVEKILNHDKRNKLYLVKWKGYPSPTWNKEIDLTNCEDVLREYWKDPNNNLNSKKGRDEVNKEAMSSNSSSKPSNTPKKSKASLKTIKNKKSSKSKNKDIDTDDNSDVNIKITKSTTRSGRVIKP</sequence>
<feature type="region of interest" description="Disordered" evidence="8">
    <location>
        <begin position="1220"/>
        <end position="1299"/>
    </location>
</feature>
<dbReference type="Gene3D" id="2.40.70.10">
    <property type="entry name" value="Acid Proteases"/>
    <property type="match status" value="1"/>
</dbReference>
<dbReference type="CDD" id="cd00024">
    <property type="entry name" value="CD_CSD"/>
    <property type="match status" value="1"/>
</dbReference>
<dbReference type="Pfam" id="PF17917">
    <property type="entry name" value="RT_RNaseH"/>
    <property type="match status" value="1"/>
</dbReference>
<dbReference type="EMBL" id="GL871069">
    <property type="protein sequence ID" value="EGC35166.1"/>
    <property type="molecule type" value="Genomic_DNA"/>
</dbReference>
<dbReference type="InterPro" id="IPR000477">
    <property type="entry name" value="RT_dom"/>
</dbReference>
<evidence type="ECO:0000313" key="13">
    <source>
        <dbReference type="Proteomes" id="UP000001064"/>
    </source>
</evidence>
<dbReference type="PROSITE" id="PS50013">
    <property type="entry name" value="CHROMO_2"/>
    <property type="match status" value="1"/>
</dbReference>
<dbReference type="InterPro" id="IPR000953">
    <property type="entry name" value="Chromo/chromo_shadow_dom"/>
</dbReference>
<dbReference type="Gene3D" id="3.30.70.270">
    <property type="match status" value="2"/>
</dbReference>
<evidence type="ECO:0000259" key="11">
    <source>
        <dbReference type="PROSITE" id="PS50994"/>
    </source>
</evidence>